<dbReference type="Proteomes" id="UP000697107">
    <property type="component" value="Unassembled WGS sequence"/>
</dbReference>
<comment type="caution">
    <text evidence="1">The sequence shown here is derived from an EMBL/GenBank/DDBJ whole genome shotgun (WGS) entry which is preliminary data.</text>
</comment>
<evidence type="ECO:0000313" key="2">
    <source>
        <dbReference type="Proteomes" id="UP000697107"/>
    </source>
</evidence>
<dbReference type="AlphaFoldDB" id="A0A8T1FB31"/>
<proteinExistence type="predicted"/>
<protein>
    <submittedName>
        <fullName evidence="1">Uncharacterized protein</fullName>
    </submittedName>
</protein>
<reference evidence="1" key="1">
    <citation type="submission" date="2018-10" db="EMBL/GenBank/DDBJ databases">
        <title>Effector identification in a new, highly contiguous assembly of the strawberry crown rot pathogen Phytophthora cactorum.</title>
        <authorList>
            <person name="Armitage A.D."/>
            <person name="Nellist C.F."/>
            <person name="Bates H."/>
            <person name="Vickerstaff R.J."/>
            <person name="Harrison R.J."/>
        </authorList>
    </citation>
    <scope>NUCLEOTIDE SEQUENCE</scope>
    <source>
        <strain evidence="1">P415</strain>
    </source>
</reference>
<dbReference type="EMBL" id="RCML01001161">
    <property type="protein sequence ID" value="KAG2964920.1"/>
    <property type="molecule type" value="Genomic_DNA"/>
</dbReference>
<evidence type="ECO:0000313" key="1">
    <source>
        <dbReference type="EMBL" id="KAG2964920.1"/>
    </source>
</evidence>
<sequence length="120" mass="13828">MTVTRDWAAALSTTRAAAKKFHAAVLRVYWSVNQTHWNRTCTLNIQAVEEAGEADFLRDVNTAIPVGHREHIRGSRGLDTTLDRRMERLVTRAAQWHEEREIQRFIWDPRGGSDSDDNLE</sequence>
<gene>
    <name evidence="1" type="ORF">PC118_g20042</name>
</gene>
<name>A0A8T1FB31_9STRA</name>
<organism evidence="1 2">
    <name type="scientific">Phytophthora cactorum</name>
    <dbReference type="NCBI Taxonomy" id="29920"/>
    <lineage>
        <taxon>Eukaryota</taxon>
        <taxon>Sar</taxon>
        <taxon>Stramenopiles</taxon>
        <taxon>Oomycota</taxon>
        <taxon>Peronosporomycetes</taxon>
        <taxon>Peronosporales</taxon>
        <taxon>Peronosporaceae</taxon>
        <taxon>Phytophthora</taxon>
    </lineage>
</organism>
<accession>A0A8T1FB31</accession>